<gene>
    <name evidence="1" type="ORF">ACFOD9_10550</name>
</gene>
<organism evidence="1 2">
    <name type="scientific">Novosphingobium bradum</name>
    <dbReference type="NCBI Taxonomy" id="1737444"/>
    <lineage>
        <taxon>Bacteria</taxon>
        <taxon>Pseudomonadati</taxon>
        <taxon>Pseudomonadota</taxon>
        <taxon>Alphaproteobacteria</taxon>
        <taxon>Sphingomonadales</taxon>
        <taxon>Sphingomonadaceae</taxon>
        <taxon>Novosphingobium</taxon>
    </lineage>
</organism>
<dbReference type="EMBL" id="JBHRTQ010000009">
    <property type="protein sequence ID" value="MFC3174693.1"/>
    <property type="molecule type" value="Genomic_DNA"/>
</dbReference>
<dbReference type="Proteomes" id="UP001595604">
    <property type="component" value="Unassembled WGS sequence"/>
</dbReference>
<evidence type="ECO:0000313" key="1">
    <source>
        <dbReference type="EMBL" id="MFC3174693.1"/>
    </source>
</evidence>
<dbReference type="RefSeq" id="WP_379510076.1">
    <property type="nucleotide sequence ID" value="NZ_JBHRTQ010000009.1"/>
</dbReference>
<evidence type="ECO:0000313" key="2">
    <source>
        <dbReference type="Proteomes" id="UP001595604"/>
    </source>
</evidence>
<evidence type="ECO:0008006" key="3">
    <source>
        <dbReference type="Google" id="ProtNLM"/>
    </source>
</evidence>
<accession>A0ABV7IPU1</accession>
<reference evidence="2" key="1">
    <citation type="journal article" date="2019" name="Int. J. Syst. Evol. Microbiol.">
        <title>The Global Catalogue of Microorganisms (GCM) 10K type strain sequencing project: providing services to taxonomists for standard genome sequencing and annotation.</title>
        <authorList>
            <consortium name="The Broad Institute Genomics Platform"/>
            <consortium name="The Broad Institute Genome Sequencing Center for Infectious Disease"/>
            <person name="Wu L."/>
            <person name="Ma J."/>
        </authorList>
    </citation>
    <scope>NUCLEOTIDE SEQUENCE [LARGE SCALE GENOMIC DNA]</scope>
    <source>
        <strain evidence="2">KCTC 42984</strain>
    </source>
</reference>
<sequence>MLLTKIERFLRETGMPWTKFGRLATHDPRFVQDLRNGRTPRTHTAKRVEHFMNEFRRNPHAA</sequence>
<protein>
    <recommendedName>
        <fullName evidence="3">XRE family transcriptional regulator</fullName>
    </recommendedName>
</protein>
<keyword evidence="2" id="KW-1185">Reference proteome</keyword>
<proteinExistence type="predicted"/>
<name>A0ABV7IPU1_9SPHN</name>
<comment type="caution">
    <text evidence="1">The sequence shown here is derived from an EMBL/GenBank/DDBJ whole genome shotgun (WGS) entry which is preliminary data.</text>
</comment>